<protein>
    <submittedName>
        <fullName evidence="3">Carboxylesterase Est2</fullName>
    </submittedName>
</protein>
<proteinExistence type="predicted"/>
<keyword evidence="4" id="KW-1185">Reference proteome</keyword>
<comment type="caution">
    <text evidence="3">The sequence shown here is derived from an EMBL/GenBank/DDBJ whole genome shotgun (WGS) entry which is preliminary data.</text>
</comment>
<dbReference type="PANTHER" id="PTHR48081:SF8">
    <property type="entry name" value="ALPHA_BETA HYDROLASE FOLD-3 DOMAIN-CONTAINING PROTEIN-RELATED"/>
    <property type="match status" value="1"/>
</dbReference>
<dbReference type="AlphaFoldDB" id="C0EDK5"/>
<evidence type="ECO:0000256" key="1">
    <source>
        <dbReference type="ARBA" id="ARBA00022801"/>
    </source>
</evidence>
<evidence type="ECO:0000313" key="4">
    <source>
        <dbReference type="Proteomes" id="UP000003340"/>
    </source>
</evidence>
<name>C0EDK5_9FIRM</name>
<dbReference type="InterPro" id="IPR013094">
    <property type="entry name" value="AB_hydrolase_3"/>
</dbReference>
<dbReference type="InterPro" id="IPR029058">
    <property type="entry name" value="AB_hydrolase_fold"/>
</dbReference>
<organism evidence="3 4">
    <name type="scientific">[Clostridium] methylpentosum DSM 5476</name>
    <dbReference type="NCBI Taxonomy" id="537013"/>
    <lineage>
        <taxon>Bacteria</taxon>
        <taxon>Bacillati</taxon>
        <taxon>Bacillota</taxon>
        <taxon>Clostridia</taxon>
        <taxon>Eubacteriales</taxon>
        <taxon>Oscillospiraceae</taxon>
        <taxon>Oscillospiraceae incertae sedis</taxon>
    </lineage>
</organism>
<dbReference type="Gene3D" id="3.40.50.1820">
    <property type="entry name" value="alpha/beta hydrolase"/>
    <property type="match status" value="1"/>
</dbReference>
<sequence length="309" mass="35073">MAINKAMRAALKALSYPDLDIKNHYKLHRGVIRLANPPARKPYYSTWDHKISCGDHQIPVRIFQPDSPGSHPVLLFFHGGGWVTGDINSYDKVCHYMAKATNHLVVSVDYRLAPEHRFPAAPEDCYAVARELFVKTHLLGARPDQITLIGDSAGGNLAAVVSLMARDRGEFMPKRQILIYPATHYDHTPQSPFESVRENGMGYLLTSKRVCDYMELYSKDPEDFQNPYFSPLLAPDLSGQPKTLLITAQYDPLRDEGEAYGQRLKDEGNDVLIHRMPDALHGFFSLPPRFVQVRRCYSLINRFVAEMKE</sequence>
<reference evidence="3 4" key="1">
    <citation type="submission" date="2009-01" db="EMBL/GenBank/DDBJ databases">
        <authorList>
            <person name="Fulton L."/>
            <person name="Clifton S."/>
            <person name="Fulton B."/>
            <person name="Xu J."/>
            <person name="Minx P."/>
            <person name="Pepin K.H."/>
            <person name="Johnson M."/>
            <person name="Bhonagiri V."/>
            <person name="Nash W.E."/>
            <person name="Mardis E.R."/>
            <person name="Wilson R.K."/>
        </authorList>
    </citation>
    <scope>NUCLEOTIDE SEQUENCE [LARGE SCALE GENOMIC DNA]</scope>
    <source>
        <strain evidence="3 4">DSM 5476</strain>
    </source>
</reference>
<dbReference type="EMBL" id="ACEC01000064">
    <property type="protein sequence ID" value="EEG30412.1"/>
    <property type="molecule type" value="Genomic_DNA"/>
</dbReference>
<evidence type="ECO:0000259" key="2">
    <source>
        <dbReference type="Pfam" id="PF07859"/>
    </source>
</evidence>
<reference evidence="3 4" key="2">
    <citation type="submission" date="2009-02" db="EMBL/GenBank/DDBJ databases">
        <title>Draft genome sequence of Clostridium methylpentosum (DSM 5476).</title>
        <authorList>
            <person name="Sudarsanam P."/>
            <person name="Ley R."/>
            <person name="Guruge J."/>
            <person name="Turnbaugh P.J."/>
            <person name="Mahowald M."/>
            <person name="Liep D."/>
            <person name="Gordon J."/>
        </authorList>
    </citation>
    <scope>NUCLEOTIDE SEQUENCE [LARGE SCALE GENOMIC DNA]</scope>
    <source>
        <strain evidence="3 4">DSM 5476</strain>
    </source>
</reference>
<evidence type="ECO:0000313" key="3">
    <source>
        <dbReference type="EMBL" id="EEG30412.1"/>
    </source>
</evidence>
<dbReference type="Pfam" id="PF07859">
    <property type="entry name" value="Abhydrolase_3"/>
    <property type="match status" value="1"/>
</dbReference>
<dbReference type="HOGENOM" id="CLU_012494_6_0_9"/>
<dbReference type="Proteomes" id="UP000003340">
    <property type="component" value="Unassembled WGS sequence"/>
</dbReference>
<dbReference type="STRING" id="537013.CLOSTMETH_01933"/>
<dbReference type="SUPFAM" id="SSF53474">
    <property type="entry name" value="alpha/beta-Hydrolases"/>
    <property type="match status" value="1"/>
</dbReference>
<accession>C0EDK5</accession>
<dbReference type="InterPro" id="IPR050300">
    <property type="entry name" value="GDXG_lipolytic_enzyme"/>
</dbReference>
<dbReference type="GO" id="GO:0016787">
    <property type="term" value="F:hydrolase activity"/>
    <property type="evidence" value="ECO:0007669"/>
    <property type="project" value="UniProtKB-KW"/>
</dbReference>
<keyword evidence="1" id="KW-0378">Hydrolase</keyword>
<dbReference type="eggNOG" id="COG0657">
    <property type="taxonomic scope" value="Bacteria"/>
</dbReference>
<gene>
    <name evidence="3" type="ORF">CLOSTMETH_01933</name>
</gene>
<dbReference type="PANTHER" id="PTHR48081">
    <property type="entry name" value="AB HYDROLASE SUPERFAMILY PROTEIN C4A8.06C"/>
    <property type="match status" value="1"/>
</dbReference>
<feature type="domain" description="Alpha/beta hydrolase fold-3" evidence="2">
    <location>
        <begin position="74"/>
        <end position="284"/>
    </location>
</feature>